<evidence type="ECO:0000313" key="1">
    <source>
        <dbReference type="EMBL" id="KAF7278525.1"/>
    </source>
</evidence>
<proteinExistence type="predicted"/>
<sequence>MKGKQGNAEQFLIKLTNSEDEEVINKSSNIDKITKPLEHPALTRSNVSIGDHRRLQQLQVELNAHNMDLPSVRAHFETVLNEIKTVQGQIKGSSKRIY</sequence>
<name>A0A834ICU7_RHYFE</name>
<dbReference type="EMBL" id="JAACXV010000397">
    <property type="protein sequence ID" value="KAF7278525.1"/>
    <property type="molecule type" value="Genomic_DNA"/>
</dbReference>
<accession>A0A834ICU7</accession>
<keyword evidence="2" id="KW-1185">Reference proteome</keyword>
<dbReference type="Proteomes" id="UP000625711">
    <property type="component" value="Unassembled WGS sequence"/>
</dbReference>
<dbReference type="AlphaFoldDB" id="A0A834ICU7"/>
<organism evidence="1 2">
    <name type="scientific">Rhynchophorus ferrugineus</name>
    <name type="common">Red palm weevil</name>
    <name type="synonym">Curculio ferrugineus</name>
    <dbReference type="NCBI Taxonomy" id="354439"/>
    <lineage>
        <taxon>Eukaryota</taxon>
        <taxon>Metazoa</taxon>
        <taxon>Ecdysozoa</taxon>
        <taxon>Arthropoda</taxon>
        <taxon>Hexapoda</taxon>
        <taxon>Insecta</taxon>
        <taxon>Pterygota</taxon>
        <taxon>Neoptera</taxon>
        <taxon>Endopterygota</taxon>
        <taxon>Coleoptera</taxon>
        <taxon>Polyphaga</taxon>
        <taxon>Cucujiformia</taxon>
        <taxon>Curculionidae</taxon>
        <taxon>Dryophthorinae</taxon>
        <taxon>Rhynchophorus</taxon>
    </lineage>
</organism>
<reference evidence="1" key="1">
    <citation type="submission" date="2020-08" db="EMBL/GenBank/DDBJ databases">
        <title>Genome sequencing and assembly of the red palm weevil Rhynchophorus ferrugineus.</title>
        <authorList>
            <person name="Dias G.B."/>
            <person name="Bergman C.M."/>
            <person name="Manee M."/>
        </authorList>
    </citation>
    <scope>NUCLEOTIDE SEQUENCE</scope>
    <source>
        <strain evidence="1">AA-2017</strain>
        <tissue evidence="1">Whole larva</tissue>
    </source>
</reference>
<comment type="caution">
    <text evidence="1">The sequence shown here is derived from an EMBL/GenBank/DDBJ whole genome shotgun (WGS) entry which is preliminary data.</text>
</comment>
<evidence type="ECO:0000313" key="2">
    <source>
        <dbReference type="Proteomes" id="UP000625711"/>
    </source>
</evidence>
<gene>
    <name evidence="1" type="ORF">GWI33_008229</name>
</gene>
<protein>
    <submittedName>
        <fullName evidence="1">Uncharacterized protein</fullName>
    </submittedName>
</protein>